<sequence length="179" mass="20055">MICLSLVLVLFISSLMHPTCHAAERAPNVGGFLSNQPPLDWASADQAHVYAQNLAELLHVPADHLQPAYLYDPVTDNVLIMDHFRNRNPRFARIYSHGRTTIFATPWEIERAGTGRRERGALFFLLSPTGHPQPVLHTGFREGFLPGGNVDVAEYLTSRATIKMQELVEEYPQMAHVLA</sequence>
<feature type="chain" id="PRO_5022742917" description="DUF985 domain-containing protein" evidence="1">
    <location>
        <begin position="23"/>
        <end position="179"/>
    </location>
</feature>
<proteinExistence type="predicted"/>
<evidence type="ECO:0000313" key="2">
    <source>
        <dbReference type="EMBL" id="SPO29244.1"/>
    </source>
</evidence>
<feature type="signal peptide" evidence="1">
    <location>
        <begin position="1"/>
        <end position="22"/>
    </location>
</feature>
<gene>
    <name evidence="2" type="ORF">UTRI_06193</name>
</gene>
<organism evidence="2 3">
    <name type="scientific">Ustilago trichophora</name>
    <dbReference type="NCBI Taxonomy" id="86804"/>
    <lineage>
        <taxon>Eukaryota</taxon>
        <taxon>Fungi</taxon>
        <taxon>Dikarya</taxon>
        <taxon>Basidiomycota</taxon>
        <taxon>Ustilaginomycotina</taxon>
        <taxon>Ustilaginomycetes</taxon>
        <taxon>Ustilaginales</taxon>
        <taxon>Ustilaginaceae</taxon>
        <taxon>Ustilago</taxon>
    </lineage>
</organism>
<dbReference type="AlphaFoldDB" id="A0A5C3EF05"/>
<evidence type="ECO:0000256" key="1">
    <source>
        <dbReference type="SAM" id="SignalP"/>
    </source>
</evidence>
<dbReference type="EMBL" id="OOIN01000027">
    <property type="protein sequence ID" value="SPO29244.1"/>
    <property type="molecule type" value="Genomic_DNA"/>
</dbReference>
<name>A0A5C3EF05_9BASI</name>
<evidence type="ECO:0000313" key="3">
    <source>
        <dbReference type="Proteomes" id="UP000324022"/>
    </source>
</evidence>
<dbReference type="Proteomes" id="UP000324022">
    <property type="component" value="Unassembled WGS sequence"/>
</dbReference>
<keyword evidence="1" id="KW-0732">Signal</keyword>
<accession>A0A5C3EF05</accession>
<reference evidence="2 3" key="1">
    <citation type="submission" date="2018-03" db="EMBL/GenBank/DDBJ databases">
        <authorList>
            <person name="Guldener U."/>
        </authorList>
    </citation>
    <scope>NUCLEOTIDE SEQUENCE [LARGE SCALE GENOMIC DNA]</scope>
    <source>
        <strain evidence="2 3">NBRC100155</strain>
    </source>
</reference>
<evidence type="ECO:0008006" key="4">
    <source>
        <dbReference type="Google" id="ProtNLM"/>
    </source>
</evidence>
<protein>
    <recommendedName>
        <fullName evidence="4">DUF985 domain-containing protein</fullName>
    </recommendedName>
</protein>
<keyword evidence="3" id="KW-1185">Reference proteome</keyword>